<proteinExistence type="predicted"/>
<protein>
    <submittedName>
        <fullName evidence="1">YjaG family protein</fullName>
    </submittedName>
</protein>
<name>A0A8K0V7M8_9ENTR</name>
<keyword evidence="2" id="KW-1185">Reference proteome</keyword>
<dbReference type="InterPro" id="IPR007338">
    <property type="entry name" value="DUF416"/>
</dbReference>
<dbReference type="Pfam" id="PF04222">
    <property type="entry name" value="DUF416"/>
    <property type="match status" value="1"/>
</dbReference>
<reference evidence="1" key="1">
    <citation type="submission" date="2021-01" db="EMBL/GenBank/DDBJ databases">
        <title>Intestinitalea alba gen. nov., sp. nov., a novel genus of the family Enterobacteriaceae, isolated from the gut of the plastic-eating mealworm Tenebrio molitor L.</title>
        <authorList>
            <person name="Yang Y."/>
        </authorList>
    </citation>
    <scope>NUCLEOTIDE SEQUENCE</scope>
    <source>
        <strain evidence="1">BIT-L3</strain>
    </source>
</reference>
<evidence type="ECO:0000313" key="2">
    <source>
        <dbReference type="Proteomes" id="UP000659047"/>
    </source>
</evidence>
<dbReference type="InterPro" id="IPR023381">
    <property type="entry name" value="YP001051499.1-like_dom_sf"/>
</dbReference>
<dbReference type="AlphaFoldDB" id="A0A8K0V7M8"/>
<comment type="caution">
    <text evidence="1">The sequence shown here is derived from an EMBL/GenBank/DDBJ whole genome shotgun (WGS) entry which is preliminary data.</text>
</comment>
<organism evidence="1 2">
    <name type="scientific">Tenebrionibacter intestinalis</name>
    <dbReference type="NCBI Taxonomy" id="2799638"/>
    <lineage>
        <taxon>Bacteria</taxon>
        <taxon>Pseudomonadati</taxon>
        <taxon>Pseudomonadota</taxon>
        <taxon>Gammaproteobacteria</taxon>
        <taxon>Enterobacterales</taxon>
        <taxon>Enterobacteriaceae</taxon>
        <taxon>Tenebrionibacter/Tenebrionicola group</taxon>
        <taxon>Tenebrionibacter</taxon>
    </lineage>
</organism>
<dbReference type="Gene3D" id="1.20.1590.10">
    <property type="entry name" value="YP_001051499.1 domain like"/>
    <property type="match status" value="1"/>
</dbReference>
<sequence length="201" mass="22818">MLQNPIHLRLEKLESWQHVTFMASLCERMYPNYAMYCRQSGFGDAQIYRRILDLVWETLTVKDAKVNFDSQLEKLEAAIPVAGDSEMYGVYPAIDACVALSELLHSRLSGGTLEHAIEVSKTSITTVAMLEMTQAGREMTDEELKTNPAVEEEWDIQWEIHRLLAACEERDIELIKGLRADLREAGVSNIGINLQQEDNKS</sequence>
<dbReference type="RefSeq" id="WP_238715117.1">
    <property type="nucleotide sequence ID" value="NZ_JAEPBH010000057.1"/>
</dbReference>
<gene>
    <name evidence="1" type="ORF">JJB97_16215</name>
</gene>
<dbReference type="Proteomes" id="UP000659047">
    <property type="component" value="Unassembled WGS sequence"/>
</dbReference>
<dbReference type="EMBL" id="JAEPBH010000057">
    <property type="protein sequence ID" value="MBK4716848.1"/>
    <property type="molecule type" value="Genomic_DNA"/>
</dbReference>
<accession>A0A8K0V7M8</accession>
<evidence type="ECO:0000313" key="1">
    <source>
        <dbReference type="EMBL" id="MBK4716848.1"/>
    </source>
</evidence>